<dbReference type="Gene3D" id="3.30.200.20">
    <property type="entry name" value="Phosphorylase Kinase, domain 1"/>
    <property type="match status" value="1"/>
</dbReference>
<evidence type="ECO:0000256" key="3">
    <source>
        <dbReference type="ARBA" id="ARBA00022741"/>
    </source>
</evidence>
<name>F4RNV9_MELLP</name>
<dbReference type="InterPro" id="IPR000719">
    <property type="entry name" value="Prot_kinase_dom"/>
</dbReference>
<evidence type="ECO:0000256" key="2">
    <source>
        <dbReference type="ARBA" id="ARBA00022679"/>
    </source>
</evidence>
<protein>
    <recommendedName>
        <fullName evidence="6">Protein kinase domain-containing protein</fullName>
    </recommendedName>
</protein>
<dbReference type="eggNOG" id="KOG0597">
    <property type="taxonomic scope" value="Eukaryota"/>
</dbReference>
<dbReference type="CDD" id="cd00180">
    <property type="entry name" value="PKc"/>
    <property type="match status" value="1"/>
</dbReference>
<dbReference type="Proteomes" id="UP000001072">
    <property type="component" value="Unassembled WGS sequence"/>
</dbReference>
<dbReference type="PROSITE" id="PS50011">
    <property type="entry name" value="PROTEIN_KINASE_DOM"/>
    <property type="match status" value="1"/>
</dbReference>
<evidence type="ECO:0000259" key="6">
    <source>
        <dbReference type="PROSITE" id="PS50011"/>
    </source>
</evidence>
<dbReference type="EMBL" id="GL883111">
    <property type="protein sequence ID" value="EGG05814.1"/>
    <property type="molecule type" value="Genomic_DNA"/>
</dbReference>
<evidence type="ECO:0000256" key="4">
    <source>
        <dbReference type="ARBA" id="ARBA00022777"/>
    </source>
</evidence>
<keyword evidence="8" id="KW-1185">Reference proteome</keyword>
<dbReference type="Gene3D" id="1.10.510.10">
    <property type="entry name" value="Transferase(Phosphotransferase) domain 1"/>
    <property type="match status" value="1"/>
</dbReference>
<dbReference type="OrthoDB" id="6351938at2759"/>
<dbReference type="AlphaFoldDB" id="F4RNV9"/>
<dbReference type="Pfam" id="PF00069">
    <property type="entry name" value="Pkinase"/>
    <property type="match status" value="1"/>
</dbReference>
<gene>
    <name evidence="7" type="ORF">MELLADRAFT_87732</name>
</gene>
<dbReference type="InterPro" id="IPR011009">
    <property type="entry name" value="Kinase-like_dom_sf"/>
</dbReference>
<dbReference type="GO" id="GO:0004674">
    <property type="term" value="F:protein serine/threonine kinase activity"/>
    <property type="evidence" value="ECO:0007669"/>
    <property type="project" value="UniProtKB-KW"/>
</dbReference>
<evidence type="ECO:0000256" key="5">
    <source>
        <dbReference type="ARBA" id="ARBA00022840"/>
    </source>
</evidence>
<dbReference type="SMART" id="SM00220">
    <property type="entry name" value="S_TKc"/>
    <property type="match status" value="1"/>
</dbReference>
<accession>F4RNV9</accession>
<keyword evidence="5" id="KW-0067">ATP-binding</keyword>
<dbReference type="GO" id="GO:0005524">
    <property type="term" value="F:ATP binding"/>
    <property type="evidence" value="ECO:0007669"/>
    <property type="project" value="UniProtKB-KW"/>
</dbReference>
<reference evidence="8" key="1">
    <citation type="journal article" date="2011" name="Proc. Natl. Acad. Sci. U.S.A.">
        <title>Obligate biotrophy features unraveled by the genomic analysis of rust fungi.</title>
        <authorList>
            <person name="Duplessis S."/>
            <person name="Cuomo C.A."/>
            <person name="Lin Y.-C."/>
            <person name="Aerts A."/>
            <person name="Tisserant E."/>
            <person name="Veneault-Fourrey C."/>
            <person name="Joly D.L."/>
            <person name="Hacquard S."/>
            <person name="Amselem J."/>
            <person name="Cantarel B.L."/>
            <person name="Chiu R."/>
            <person name="Coutinho P.M."/>
            <person name="Feau N."/>
            <person name="Field M."/>
            <person name="Frey P."/>
            <person name="Gelhaye E."/>
            <person name="Goldberg J."/>
            <person name="Grabherr M.G."/>
            <person name="Kodira C.D."/>
            <person name="Kohler A."/>
            <person name="Kuees U."/>
            <person name="Lindquist E.A."/>
            <person name="Lucas S.M."/>
            <person name="Mago R."/>
            <person name="Mauceli E."/>
            <person name="Morin E."/>
            <person name="Murat C."/>
            <person name="Pangilinan J.L."/>
            <person name="Park R."/>
            <person name="Pearson M."/>
            <person name="Quesneville H."/>
            <person name="Rouhier N."/>
            <person name="Sakthikumar S."/>
            <person name="Salamov A.A."/>
            <person name="Schmutz J."/>
            <person name="Selles B."/>
            <person name="Shapiro H."/>
            <person name="Tanguay P."/>
            <person name="Tuskan G.A."/>
            <person name="Henrissat B."/>
            <person name="Van de Peer Y."/>
            <person name="Rouze P."/>
            <person name="Ellis J.G."/>
            <person name="Dodds P.N."/>
            <person name="Schein J.E."/>
            <person name="Zhong S."/>
            <person name="Hamelin R.C."/>
            <person name="Grigoriev I.V."/>
            <person name="Szabo L.J."/>
            <person name="Martin F."/>
        </authorList>
    </citation>
    <scope>NUCLEOTIDE SEQUENCE [LARGE SCALE GENOMIC DNA]</scope>
    <source>
        <strain evidence="8">98AG31 / pathotype 3-4-7</strain>
    </source>
</reference>
<organism evidence="8">
    <name type="scientific">Melampsora larici-populina (strain 98AG31 / pathotype 3-4-7)</name>
    <name type="common">Poplar leaf rust fungus</name>
    <dbReference type="NCBI Taxonomy" id="747676"/>
    <lineage>
        <taxon>Eukaryota</taxon>
        <taxon>Fungi</taxon>
        <taxon>Dikarya</taxon>
        <taxon>Basidiomycota</taxon>
        <taxon>Pucciniomycotina</taxon>
        <taxon>Pucciniomycetes</taxon>
        <taxon>Pucciniales</taxon>
        <taxon>Melampsoraceae</taxon>
        <taxon>Melampsora</taxon>
    </lineage>
</organism>
<dbReference type="PANTHER" id="PTHR24351">
    <property type="entry name" value="RIBOSOMAL PROTEIN S6 KINASE"/>
    <property type="match status" value="1"/>
</dbReference>
<dbReference type="HOGENOM" id="CLU_073891_0_0_1"/>
<dbReference type="GeneID" id="18934619"/>
<dbReference type="KEGG" id="mlr:MELLADRAFT_87732"/>
<keyword evidence="3" id="KW-0547">Nucleotide-binding</keyword>
<dbReference type="VEuPathDB" id="FungiDB:MELLADRAFT_87732"/>
<evidence type="ECO:0000256" key="1">
    <source>
        <dbReference type="ARBA" id="ARBA00022527"/>
    </source>
</evidence>
<keyword evidence="2" id="KW-0808">Transferase</keyword>
<keyword evidence="4" id="KW-0418">Kinase</keyword>
<dbReference type="RefSeq" id="XP_007410870.1">
    <property type="nucleotide sequence ID" value="XM_007410808.1"/>
</dbReference>
<feature type="domain" description="Protein kinase" evidence="6">
    <location>
        <begin position="44"/>
        <end position="266"/>
    </location>
</feature>
<dbReference type="SUPFAM" id="SSF56112">
    <property type="entry name" value="Protein kinase-like (PK-like)"/>
    <property type="match status" value="1"/>
</dbReference>
<sequence length="266" mass="29718">MDVPSQAVTNPGATSNRRTGLLFVTTWEELGESFPPSTVMAHDFDQSIHFRFAGYDQISEARRKSDGLAVAIRTTVCSQHSQSTVRVLKDLINILPRLNHPAIATFLGHMVDPSQLHFVFNYDPLITSIEALILTKDFAEDEIGHYGAQLAGALDYLHAQKSVVRILDPFGILLMPGSIIKLVDFPAMAILGANGLTSGNYRPSEEQAPEALEGREYGTSVDWWALGVIMYYLSTKDKPFMISMFQPQLRKIYICNMAKPWIYVHL</sequence>
<dbReference type="STRING" id="747676.F4RNV9"/>
<dbReference type="InParanoid" id="F4RNV9"/>
<keyword evidence="1" id="KW-0723">Serine/threonine-protein kinase</keyword>
<proteinExistence type="predicted"/>
<evidence type="ECO:0000313" key="7">
    <source>
        <dbReference type="EMBL" id="EGG05814.1"/>
    </source>
</evidence>
<evidence type="ECO:0000313" key="8">
    <source>
        <dbReference type="Proteomes" id="UP000001072"/>
    </source>
</evidence>